<organism evidence="2 3">
    <name type="scientific">Phytophthora palmivora</name>
    <dbReference type="NCBI Taxonomy" id="4796"/>
    <lineage>
        <taxon>Eukaryota</taxon>
        <taxon>Sar</taxon>
        <taxon>Stramenopiles</taxon>
        <taxon>Oomycota</taxon>
        <taxon>Peronosporomycetes</taxon>
        <taxon>Peronosporales</taxon>
        <taxon>Peronosporaceae</taxon>
        <taxon>Phytophthora</taxon>
    </lineage>
</organism>
<name>A0A2P4WXC0_9STRA</name>
<proteinExistence type="predicted"/>
<evidence type="ECO:0000313" key="3">
    <source>
        <dbReference type="Proteomes" id="UP000237271"/>
    </source>
</evidence>
<gene>
    <name evidence="2" type="ORF">PHPALM_37481</name>
</gene>
<keyword evidence="3" id="KW-1185">Reference proteome</keyword>
<feature type="compositionally biased region" description="Polar residues" evidence="1">
    <location>
        <begin position="44"/>
        <end position="59"/>
    </location>
</feature>
<accession>A0A2P4WXC0</accession>
<evidence type="ECO:0000313" key="2">
    <source>
        <dbReference type="EMBL" id="POM57942.1"/>
    </source>
</evidence>
<sequence length="189" mass="20013">MGKKKTTKRVPPSVAKRATRTAAQSAESDCEEKAPPPIAKKAKTTLTSPSPISKSTPASRGTVMSLRGQGVDLSEFMESFQPGPATATGSISTGDAPAQMTPTLREVLGGQADEDSSSVLEELRALKVEVLRLCGLVGAQRAIGGSVPTRTAALRQTRRANYPPAEVWHLTTHSFPESSKKEKGDYNPP</sequence>
<dbReference type="AlphaFoldDB" id="A0A2P4WXC0"/>
<evidence type="ECO:0000256" key="1">
    <source>
        <dbReference type="SAM" id="MobiDB-lite"/>
    </source>
</evidence>
<dbReference type="Proteomes" id="UP000237271">
    <property type="component" value="Unassembled WGS sequence"/>
</dbReference>
<reference evidence="2 3" key="1">
    <citation type="journal article" date="2017" name="Genome Biol. Evol.">
        <title>Phytophthora megakarya and P. palmivora, closely related causal agents of cacao black pod rot, underwent increases in genome sizes and gene numbers by different mechanisms.</title>
        <authorList>
            <person name="Ali S.S."/>
            <person name="Shao J."/>
            <person name="Lary D.J."/>
            <person name="Kronmiller B."/>
            <person name="Shen D."/>
            <person name="Strem M.D."/>
            <person name="Amoako-Attah I."/>
            <person name="Akrofi A.Y."/>
            <person name="Begoude B.A."/>
            <person name="Ten Hoopen G.M."/>
            <person name="Coulibaly K."/>
            <person name="Kebe B.I."/>
            <person name="Melnick R.L."/>
            <person name="Guiltinan M.J."/>
            <person name="Tyler B.M."/>
            <person name="Meinhardt L.W."/>
            <person name="Bailey B.A."/>
        </authorList>
    </citation>
    <scope>NUCLEOTIDE SEQUENCE [LARGE SCALE GENOMIC DNA]</scope>
    <source>
        <strain evidence="3">sbr112.9</strain>
    </source>
</reference>
<dbReference type="EMBL" id="NCKW01020434">
    <property type="protein sequence ID" value="POM57942.1"/>
    <property type="molecule type" value="Genomic_DNA"/>
</dbReference>
<protein>
    <submittedName>
        <fullName evidence="2">Uncharacterized protein</fullName>
    </submittedName>
</protein>
<feature type="region of interest" description="Disordered" evidence="1">
    <location>
        <begin position="79"/>
        <end position="98"/>
    </location>
</feature>
<feature type="region of interest" description="Disordered" evidence="1">
    <location>
        <begin position="1"/>
        <end position="70"/>
    </location>
</feature>
<comment type="caution">
    <text evidence="2">The sequence shown here is derived from an EMBL/GenBank/DDBJ whole genome shotgun (WGS) entry which is preliminary data.</text>
</comment>